<dbReference type="Gene3D" id="3.40.50.1580">
    <property type="entry name" value="Nucleoside phosphorylase domain"/>
    <property type="match status" value="1"/>
</dbReference>
<protein>
    <submittedName>
        <fullName evidence="3">Uncharacterized protein</fullName>
    </submittedName>
</protein>
<dbReference type="KEGG" id="ctp:CTRG_04963"/>
<dbReference type="VEuPathDB" id="FungiDB:CTRG_04963"/>
<evidence type="ECO:0000313" key="4">
    <source>
        <dbReference type="Proteomes" id="UP000002037"/>
    </source>
</evidence>
<sequence length="383" mass="43452">MFHFISFIICISLCCSRVWGYPQSILSYKISPKIVIVSMFQPEEEAWTSKINFVHNLPIPGLHPLYPNVHCTENYDICHFTTGEGEINAASSVAFLISNPTFDFSKTYWLLAGIGGGDPNKVTTGSVTFAKYAIQVGLSYQIDSRELDPEKYKDWSTGYFSYGTKNPNDYPDSVYGTEVFEVNQKLRDRAMKLSLKNKDLLKIGDDDNINLRKWYSHPASSNPDILACDVLTSDNYFTGHVLNDYFNQYTKLITNGTANYCSSAQEENASLESFIRVAKTGFIDYERIVIMRTISNFVAKPKNLSIDPIEFFNEYPKGGFQHALDNLYIGGWPFVDDVINNWDELYESGDAFKADNYLGDLFGTLGNDDKRDFGKDSYKITEI</sequence>
<dbReference type="Pfam" id="PF06516">
    <property type="entry name" value="NUP"/>
    <property type="match status" value="1"/>
</dbReference>
<keyword evidence="1" id="KW-0813">Transport</keyword>
<dbReference type="AlphaFoldDB" id="C5MFX0"/>
<keyword evidence="2" id="KW-0732">Signal</keyword>
<dbReference type="OrthoDB" id="2331083at2759"/>
<reference evidence="3 4" key="1">
    <citation type="journal article" date="2009" name="Nature">
        <title>Evolution of pathogenicity and sexual reproduction in eight Candida genomes.</title>
        <authorList>
            <person name="Butler G."/>
            <person name="Rasmussen M.D."/>
            <person name="Lin M.F."/>
            <person name="Santos M.A."/>
            <person name="Sakthikumar S."/>
            <person name="Munro C.A."/>
            <person name="Rheinbay E."/>
            <person name="Grabherr M."/>
            <person name="Forche A."/>
            <person name="Reedy J.L."/>
            <person name="Agrafioti I."/>
            <person name="Arnaud M.B."/>
            <person name="Bates S."/>
            <person name="Brown A.J."/>
            <person name="Brunke S."/>
            <person name="Costanzo M.C."/>
            <person name="Fitzpatrick D.A."/>
            <person name="de Groot P.W."/>
            <person name="Harris D."/>
            <person name="Hoyer L.L."/>
            <person name="Hube B."/>
            <person name="Klis F.M."/>
            <person name="Kodira C."/>
            <person name="Lennard N."/>
            <person name="Logue M.E."/>
            <person name="Martin R."/>
            <person name="Neiman A.M."/>
            <person name="Nikolaou E."/>
            <person name="Quail M.A."/>
            <person name="Quinn J."/>
            <person name="Santos M.C."/>
            <person name="Schmitzberger F.F."/>
            <person name="Sherlock G."/>
            <person name="Shah P."/>
            <person name="Silverstein K.A."/>
            <person name="Skrzypek M.S."/>
            <person name="Soll D."/>
            <person name="Staggs R."/>
            <person name="Stansfield I."/>
            <person name="Stumpf M.P."/>
            <person name="Sudbery P.E."/>
            <person name="Srikantha T."/>
            <person name="Zeng Q."/>
            <person name="Berman J."/>
            <person name="Berriman M."/>
            <person name="Heitman J."/>
            <person name="Gow N.A."/>
            <person name="Lorenz M.C."/>
            <person name="Birren B.W."/>
            <person name="Kellis M."/>
            <person name="Cuomo C.A."/>
        </authorList>
    </citation>
    <scope>NUCLEOTIDE SEQUENCE [LARGE SCALE GENOMIC DNA]</scope>
    <source>
        <strain evidence="4">ATCC MYA-3404 / T1</strain>
    </source>
</reference>
<dbReference type="InterPro" id="IPR035994">
    <property type="entry name" value="Nucleoside_phosphorylase_sf"/>
</dbReference>
<dbReference type="EMBL" id="GG692401">
    <property type="protein sequence ID" value="EER31233.1"/>
    <property type="molecule type" value="Genomic_DNA"/>
</dbReference>
<evidence type="ECO:0000313" key="3">
    <source>
        <dbReference type="EMBL" id="EER31233.1"/>
    </source>
</evidence>
<dbReference type="STRING" id="294747.C5MFX0"/>
<comment type="similarity">
    <text evidence="1">Belongs to the NUP family.</text>
</comment>
<dbReference type="HOGENOM" id="CLU_031475_0_1_1"/>
<comment type="function">
    <text evidence="1">Nucleoside permease that transports adenosine and guanosine.</text>
</comment>
<dbReference type="Proteomes" id="UP000002037">
    <property type="component" value="Unassembled WGS sequence"/>
</dbReference>
<feature type="chain" id="PRO_5002953389" evidence="2">
    <location>
        <begin position="21"/>
        <end position="383"/>
    </location>
</feature>
<dbReference type="InterPro" id="IPR009486">
    <property type="entry name" value="Pur_nuclsid_perm"/>
</dbReference>
<organism evidence="3 4">
    <name type="scientific">Candida tropicalis (strain ATCC MYA-3404 / T1)</name>
    <name type="common">Yeast</name>
    <dbReference type="NCBI Taxonomy" id="294747"/>
    <lineage>
        <taxon>Eukaryota</taxon>
        <taxon>Fungi</taxon>
        <taxon>Dikarya</taxon>
        <taxon>Ascomycota</taxon>
        <taxon>Saccharomycotina</taxon>
        <taxon>Pichiomycetes</taxon>
        <taxon>Debaryomycetaceae</taxon>
        <taxon>Candida/Lodderomyces clade</taxon>
        <taxon>Candida</taxon>
    </lineage>
</organism>
<evidence type="ECO:0000256" key="1">
    <source>
        <dbReference type="PIRNR" id="PIRNR013171"/>
    </source>
</evidence>
<name>C5MFX0_CANTT</name>
<evidence type="ECO:0000256" key="2">
    <source>
        <dbReference type="SAM" id="SignalP"/>
    </source>
</evidence>
<dbReference type="GO" id="GO:0009116">
    <property type="term" value="P:nucleoside metabolic process"/>
    <property type="evidence" value="ECO:0007669"/>
    <property type="project" value="InterPro"/>
</dbReference>
<dbReference type="GO" id="GO:0003824">
    <property type="term" value="F:catalytic activity"/>
    <property type="evidence" value="ECO:0007669"/>
    <property type="project" value="InterPro"/>
</dbReference>
<keyword evidence="4" id="KW-1185">Reference proteome</keyword>
<dbReference type="GO" id="GO:0055085">
    <property type="term" value="P:transmembrane transport"/>
    <property type="evidence" value="ECO:0007669"/>
    <property type="project" value="InterPro"/>
</dbReference>
<dbReference type="PANTHER" id="PTHR38643">
    <property type="entry name" value="PURINE NUCLEOSIDE PERMEASE C285.05-RELATED"/>
    <property type="match status" value="1"/>
</dbReference>
<dbReference type="PIRSF" id="PIRSF013171">
    <property type="entry name" value="Pur_nuclsid_perm"/>
    <property type="match status" value="1"/>
</dbReference>
<proteinExistence type="inferred from homology"/>
<feature type="signal peptide" evidence="2">
    <location>
        <begin position="1"/>
        <end position="20"/>
    </location>
</feature>
<dbReference type="eggNOG" id="ENOG502QQPU">
    <property type="taxonomic scope" value="Eukaryota"/>
</dbReference>
<accession>C5MFX0</accession>
<dbReference type="GO" id="GO:0005783">
    <property type="term" value="C:endoplasmic reticulum"/>
    <property type="evidence" value="ECO:0007669"/>
    <property type="project" value="TreeGrafter"/>
</dbReference>
<dbReference type="GeneID" id="8299037"/>
<dbReference type="RefSeq" id="XP_002550665.1">
    <property type="nucleotide sequence ID" value="XM_002550619.1"/>
</dbReference>
<gene>
    <name evidence="3" type="ORF">CTRG_04963</name>
</gene>
<dbReference type="PANTHER" id="PTHR38643:SF1">
    <property type="entry name" value="PURINE NUCLEOSIDE PERMEASE C285.05-RELATED"/>
    <property type="match status" value="1"/>
</dbReference>